<dbReference type="PANTHER" id="PTHR35394:SF5">
    <property type="entry name" value="DUF3176 DOMAIN-CONTAINING PROTEIN"/>
    <property type="match status" value="1"/>
</dbReference>
<gene>
    <name evidence="3" type="ORF">CkaCkLH20_03792</name>
</gene>
<keyword evidence="2" id="KW-0472">Membrane</keyword>
<evidence type="ECO:0000313" key="4">
    <source>
        <dbReference type="Proteomes" id="UP000781932"/>
    </source>
</evidence>
<feature type="region of interest" description="Disordered" evidence="1">
    <location>
        <begin position="692"/>
        <end position="715"/>
    </location>
</feature>
<feature type="compositionally biased region" description="Gly residues" evidence="1">
    <location>
        <begin position="692"/>
        <end position="712"/>
    </location>
</feature>
<keyword evidence="2" id="KW-0812">Transmembrane</keyword>
<dbReference type="EMBL" id="JAATWM020000009">
    <property type="protein sequence ID" value="KAF9878892.1"/>
    <property type="molecule type" value="Genomic_DNA"/>
</dbReference>
<accession>A0A9P6I8M4</accession>
<feature type="transmembrane region" description="Helical" evidence="2">
    <location>
        <begin position="196"/>
        <end position="226"/>
    </location>
</feature>
<comment type="caution">
    <text evidence="3">The sequence shown here is derived from an EMBL/GenBank/DDBJ whole genome shotgun (WGS) entry which is preliminary data.</text>
</comment>
<dbReference type="RefSeq" id="XP_038748353.1">
    <property type="nucleotide sequence ID" value="XM_038886511.1"/>
</dbReference>
<evidence type="ECO:0000256" key="2">
    <source>
        <dbReference type="SAM" id="Phobius"/>
    </source>
</evidence>
<dbReference type="PANTHER" id="PTHR35394">
    <property type="entry name" value="DUF3176 DOMAIN-CONTAINING PROTEIN"/>
    <property type="match status" value="1"/>
</dbReference>
<keyword evidence="2" id="KW-1133">Transmembrane helix</keyword>
<keyword evidence="4" id="KW-1185">Reference proteome</keyword>
<dbReference type="Pfam" id="PF11374">
    <property type="entry name" value="DUF3176"/>
    <property type="match status" value="1"/>
</dbReference>
<dbReference type="GeneID" id="62159585"/>
<protein>
    <submittedName>
        <fullName evidence="3">Uncharacterized protein</fullName>
    </submittedName>
</protein>
<feature type="transmembrane region" description="Helical" evidence="2">
    <location>
        <begin position="100"/>
        <end position="122"/>
    </location>
</feature>
<evidence type="ECO:0000256" key="1">
    <source>
        <dbReference type="SAM" id="MobiDB-lite"/>
    </source>
</evidence>
<reference evidence="3" key="2">
    <citation type="submission" date="2020-11" db="EMBL/GenBank/DDBJ databases">
        <title>Whole genome sequencing of Colletotrichum sp.</title>
        <authorList>
            <person name="Li H."/>
        </authorList>
    </citation>
    <scope>NUCLEOTIDE SEQUENCE</scope>
    <source>
        <strain evidence="3">CkLH20</strain>
    </source>
</reference>
<organism evidence="3 4">
    <name type="scientific">Colletotrichum karsti</name>
    <dbReference type="NCBI Taxonomy" id="1095194"/>
    <lineage>
        <taxon>Eukaryota</taxon>
        <taxon>Fungi</taxon>
        <taxon>Dikarya</taxon>
        <taxon>Ascomycota</taxon>
        <taxon>Pezizomycotina</taxon>
        <taxon>Sordariomycetes</taxon>
        <taxon>Hypocreomycetidae</taxon>
        <taxon>Glomerellales</taxon>
        <taxon>Glomerellaceae</taxon>
        <taxon>Colletotrichum</taxon>
        <taxon>Colletotrichum boninense species complex</taxon>
    </lineage>
</organism>
<proteinExistence type="predicted"/>
<sequence>MVASQPQRGWELQDQPTPPPATFDQKPRGMPGYGPSQHNTEAPRWPFQDVEDDDTKHPPPPPPPAAPPTLQPPPQVPPYQQHQPSLSPRPPSHTRHILRYWALELATVFTAICLLVAIIALLAHYDGKYMPEWPFEINLNSAIAFLSTFLRAAIVAAVAEIIGQIKWTWFAEQTRPLHHLQDFDAASRSILGSMKLLGVLVWNLGFSQAGLLAIGAALVTIASLAVGPVTQQAVRTTTCPVLSQQTNSSIPVANYVPGSSSYYRVGAGSYELEVDMKSTMIQGITDPGSQDSNVQVVCPSGNCTWSDWGTGVTHASIGMCSKCIDTTEFVSKPNLGGNLTLPDNGAYINILAGQYMWVGYSNLTAYSKLFSDEFAAAADVSLANFTMLMVTKSPCSSSTEPNGAIKLDCPHSMSQSDDNDYLSNAGDYIATSCVLYPCLKEYAAHYENNTLTEKLVRTTTAVQNAAEMAGTGYYSGYANYTAIQSPCVLDNGTWYNNANQSQALDAPGRTWANISAGGTGGEVTRVPNACLYKMQGTFFSALSNFMSGELFTASCRYDSMQSGHINCRDAWWLTPLWAENNATVASLTAAVDDFAWAVTNKLRMTGLGPDVHQGLGALVRHAEVLGEVWASTTCTYFDSKYLALPIVLVLLCAILLGWIIAKNYTDPEQPVWKGSVLPLLFFGLHNGAGPGTAGGGGGARDGNGEPRGGGGLARNMSFFREGRSAPELDRIQHESGRLWVRFHGGTDPGFLDLGTKGRRIDVEAIDTALGSGNASKGESRGRSTIR</sequence>
<name>A0A9P6I8M4_9PEZI</name>
<feature type="transmembrane region" description="Helical" evidence="2">
    <location>
        <begin position="641"/>
        <end position="661"/>
    </location>
</feature>
<reference evidence="3" key="1">
    <citation type="submission" date="2020-03" db="EMBL/GenBank/DDBJ databases">
        <authorList>
            <person name="He L."/>
        </authorList>
    </citation>
    <scope>NUCLEOTIDE SEQUENCE</scope>
    <source>
        <strain evidence="3">CkLH20</strain>
    </source>
</reference>
<dbReference type="InterPro" id="IPR021514">
    <property type="entry name" value="DUF3176"/>
</dbReference>
<feature type="transmembrane region" description="Helical" evidence="2">
    <location>
        <begin position="142"/>
        <end position="162"/>
    </location>
</feature>
<dbReference type="AlphaFoldDB" id="A0A9P6I8M4"/>
<evidence type="ECO:0000313" key="3">
    <source>
        <dbReference type="EMBL" id="KAF9878892.1"/>
    </source>
</evidence>
<feature type="compositionally biased region" description="Pro residues" evidence="1">
    <location>
        <begin position="58"/>
        <end position="77"/>
    </location>
</feature>
<dbReference type="Proteomes" id="UP000781932">
    <property type="component" value="Unassembled WGS sequence"/>
</dbReference>
<dbReference type="OrthoDB" id="5242705at2759"/>
<feature type="region of interest" description="Disordered" evidence="1">
    <location>
        <begin position="1"/>
        <end position="91"/>
    </location>
</feature>